<organism evidence="1 2">
    <name type="scientific">Methylomonas denitrificans</name>
    <dbReference type="NCBI Taxonomy" id="1538553"/>
    <lineage>
        <taxon>Bacteria</taxon>
        <taxon>Pseudomonadati</taxon>
        <taxon>Pseudomonadota</taxon>
        <taxon>Gammaproteobacteria</taxon>
        <taxon>Methylococcales</taxon>
        <taxon>Methylococcaceae</taxon>
        <taxon>Methylomonas</taxon>
    </lineage>
</organism>
<accession>A0A140E7A2</accession>
<proteinExistence type="predicted"/>
<keyword evidence="2" id="KW-1185">Reference proteome</keyword>
<protein>
    <submittedName>
        <fullName evidence="1">Uncharacterized protein</fullName>
    </submittedName>
</protein>
<evidence type="ECO:0000313" key="2">
    <source>
        <dbReference type="Proteomes" id="UP000030512"/>
    </source>
</evidence>
<gene>
    <name evidence="1" type="ORF">JT25_022780</name>
</gene>
<dbReference type="AlphaFoldDB" id="A0A140E7A2"/>
<dbReference type="EMBL" id="CP014476">
    <property type="protein sequence ID" value="AMK79276.1"/>
    <property type="molecule type" value="Genomic_DNA"/>
</dbReference>
<name>A0A140E7A2_9GAMM</name>
<dbReference type="KEGG" id="mdn:JT25_022780"/>
<evidence type="ECO:0000313" key="1">
    <source>
        <dbReference type="EMBL" id="AMK79276.1"/>
    </source>
</evidence>
<sequence length="85" mass="9833">MAWKHIAEIVPGKHDGVYIHIGFDVYATGTAINRSKQCYIQKRFPSMWNSFNTGNDTRNRSLFMQRIVDIAKIFRAEDPDNLSDN</sequence>
<reference evidence="1 2" key="1">
    <citation type="journal article" date="2015" name="Environ. Microbiol.">
        <title>Methane oxidation coupled to nitrate reduction under hypoxia by the Gammaproteobacterium Methylomonas denitrificans, sp. nov. type strain FJG1.</title>
        <authorList>
            <person name="Kits K.D."/>
            <person name="Klotz M.G."/>
            <person name="Stein L.Y."/>
        </authorList>
    </citation>
    <scope>NUCLEOTIDE SEQUENCE [LARGE SCALE GENOMIC DNA]</scope>
    <source>
        <strain evidence="1 2">FJG1</strain>
    </source>
</reference>
<dbReference type="Proteomes" id="UP000030512">
    <property type="component" value="Chromosome"/>
</dbReference>